<feature type="compositionally biased region" description="Low complexity" evidence="2">
    <location>
        <begin position="58"/>
        <end position="69"/>
    </location>
</feature>
<accession>A0ABQ6M4Q8</accession>
<dbReference type="EMBL" id="BRYB01005020">
    <property type="protein sequence ID" value="GMI19404.1"/>
    <property type="molecule type" value="Genomic_DNA"/>
</dbReference>
<feature type="compositionally biased region" description="Basic residues" evidence="2">
    <location>
        <begin position="336"/>
        <end position="347"/>
    </location>
</feature>
<feature type="compositionally biased region" description="Low complexity" evidence="2">
    <location>
        <begin position="87"/>
        <end position="97"/>
    </location>
</feature>
<feature type="compositionally biased region" description="Acidic residues" evidence="2">
    <location>
        <begin position="70"/>
        <end position="84"/>
    </location>
</feature>
<gene>
    <name evidence="3" type="ORF">TeGR_g12129</name>
</gene>
<protein>
    <submittedName>
        <fullName evidence="3">Uncharacterized protein</fullName>
    </submittedName>
</protein>
<sequence>MPEEGARPVTPEAVLSDSDASGPELSEVDTSVDEEAPQSPVGPVKSGALLLAHERDLAAPAPVSPSVASADDERESVASADDERDLAAPAPVSPSVAQVDDECDLAAPAPDSPSAASVDDELAPTDALLALIEQSKADTEAAQAAISAAESAQAAAKAAAQDPTTKGGCWRDATQDLANERFLELAEASKSEHAKAKASLALLQEKYNEYAADCMAELLWHEEQRDELEATDKIARRLQRGEEKRAKKEEAAKALKRAKRAEKRRATRKGPAEVAPEGVSGVSAEAEVAELTPPVEDAAVRRDVSADESEVLASLGPQVDSLGRQPPETEEEAKATKRAKRAAKRRAARAQVAAESVERAAWDAAADEIECLIAGLGPQIAVVVQPETAEDIKAQIKSIEEQIKSLLV</sequence>
<organism evidence="3 4">
    <name type="scientific">Tetraparma gracilis</name>
    <dbReference type="NCBI Taxonomy" id="2962635"/>
    <lineage>
        <taxon>Eukaryota</taxon>
        <taxon>Sar</taxon>
        <taxon>Stramenopiles</taxon>
        <taxon>Ochrophyta</taxon>
        <taxon>Bolidophyceae</taxon>
        <taxon>Parmales</taxon>
        <taxon>Triparmaceae</taxon>
        <taxon>Tetraparma</taxon>
    </lineage>
</organism>
<feature type="coiled-coil region" evidence="1">
    <location>
        <begin position="186"/>
        <end position="213"/>
    </location>
</feature>
<feature type="compositionally biased region" description="Basic residues" evidence="2">
    <location>
        <begin position="254"/>
        <end position="268"/>
    </location>
</feature>
<feature type="region of interest" description="Disordered" evidence="2">
    <location>
        <begin position="238"/>
        <end position="347"/>
    </location>
</feature>
<feature type="compositionally biased region" description="Basic and acidic residues" evidence="2">
    <location>
        <begin position="238"/>
        <end position="253"/>
    </location>
</feature>
<proteinExistence type="predicted"/>
<keyword evidence="1" id="KW-0175">Coiled coil</keyword>
<reference evidence="3 4" key="1">
    <citation type="journal article" date="2023" name="Commun. Biol.">
        <title>Genome analysis of Parmales, the sister group of diatoms, reveals the evolutionary specialization of diatoms from phago-mixotrophs to photoautotrophs.</title>
        <authorList>
            <person name="Ban H."/>
            <person name="Sato S."/>
            <person name="Yoshikawa S."/>
            <person name="Yamada K."/>
            <person name="Nakamura Y."/>
            <person name="Ichinomiya M."/>
            <person name="Sato N."/>
            <person name="Blanc-Mathieu R."/>
            <person name="Endo H."/>
            <person name="Kuwata A."/>
            <person name="Ogata H."/>
        </authorList>
    </citation>
    <scope>NUCLEOTIDE SEQUENCE [LARGE SCALE GENOMIC DNA]</scope>
</reference>
<feature type="compositionally biased region" description="Acidic residues" evidence="2">
    <location>
        <begin position="26"/>
        <end position="36"/>
    </location>
</feature>
<name>A0ABQ6M4Q8_9STRA</name>
<dbReference type="Proteomes" id="UP001165060">
    <property type="component" value="Unassembled WGS sequence"/>
</dbReference>
<evidence type="ECO:0000313" key="3">
    <source>
        <dbReference type="EMBL" id="GMI19404.1"/>
    </source>
</evidence>
<feature type="region of interest" description="Disordered" evidence="2">
    <location>
        <begin position="1"/>
        <end position="121"/>
    </location>
</feature>
<feature type="compositionally biased region" description="Low complexity" evidence="2">
    <location>
        <begin position="106"/>
        <end position="117"/>
    </location>
</feature>
<keyword evidence="4" id="KW-1185">Reference proteome</keyword>
<comment type="caution">
    <text evidence="3">The sequence shown here is derived from an EMBL/GenBank/DDBJ whole genome shotgun (WGS) entry which is preliminary data.</text>
</comment>
<evidence type="ECO:0000313" key="4">
    <source>
        <dbReference type="Proteomes" id="UP001165060"/>
    </source>
</evidence>
<evidence type="ECO:0000256" key="1">
    <source>
        <dbReference type="SAM" id="Coils"/>
    </source>
</evidence>
<evidence type="ECO:0000256" key="2">
    <source>
        <dbReference type="SAM" id="MobiDB-lite"/>
    </source>
</evidence>